<proteinExistence type="predicted"/>
<keyword evidence="1" id="KW-0812">Transmembrane</keyword>
<evidence type="ECO:0000313" key="3">
    <source>
        <dbReference type="EMBL" id="KAG7356445.1"/>
    </source>
</evidence>
<feature type="transmembrane region" description="Helical" evidence="1">
    <location>
        <begin position="73"/>
        <end position="94"/>
    </location>
</feature>
<evidence type="ECO:0000256" key="2">
    <source>
        <dbReference type="SAM" id="SignalP"/>
    </source>
</evidence>
<protein>
    <submittedName>
        <fullName evidence="3">DUF3119 domain containing protein</fullName>
    </submittedName>
</protein>
<sequence length="260" mass="29544">MKVFFFLSLCSVASAFVSSPSRSSVSLTALNVASTPGNFDGWSEKPLHRKESTVPVADRKVSKFERMRMADVVIPPDFSLTWAVALLGPLIMWYHPSYMADGSPSLIGIFGGGFHILFATLLWVQTARVRCVFEKDGFEFYNVKGPGLDYENGKADLVKKPDNYVAGTRNRWKYDTIINYGFFPSEEFPVICYFKETETPEWKWNRWFAAFDSYGRGQPHFFPGICNVKKFKEQMELRGVKRKPIPTLKSTAEAKAAQQK</sequence>
<keyword evidence="2" id="KW-0732">Signal</keyword>
<gene>
    <name evidence="3" type="ORF">IV203_001131</name>
</gene>
<evidence type="ECO:0000256" key="1">
    <source>
        <dbReference type="SAM" id="Phobius"/>
    </source>
</evidence>
<dbReference type="Pfam" id="PF11317">
    <property type="entry name" value="DUF3119"/>
    <property type="match status" value="1"/>
</dbReference>
<reference evidence="3" key="2">
    <citation type="submission" date="2021-04" db="EMBL/GenBank/DDBJ databases">
        <authorList>
            <person name="Podell S."/>
        </authorList>
    </citation>
    <scope>NUCLEOTIDE SEQUENCE</scope>
    <source>
        <strain evidence="3">Hildebrandi</strain>
    </source>
</reference>
<reference evidence="3" key="1">
    <citation type="journal article" date="2021" name="Sci. Rep.">
        <title>Diploid genomic architecture of Nitzschia inconspicua, an elite biomass production diatom.</title>
        <authorList>
            <person name="Oliver A."/>
            <person name="Podell S."/>
            <person name="Pinowska A."/>
            <person name="Traller J.C."/>
            <person name="Smith S.R."/>
            <person name="McClure R."/>
            <person name="Beliaev A."/>
            <person name="Bohutskyi P."/>
            <person name="Hill E.A."/>
            <person name="Rabines A."/>
            <person name="Zheng H."/>
            <person name="Allen L.Z."/>
            <person name="Kuo A."/>
            <person name="Grigoriev I.V."/>
            <person name="Allen A.E."/>
            <person name="Hazlebeck D."/>
            <person name="Allen E.E."/>
        </authorList>
    </citation>
    <scope>NUCLEOTIDE SEQUENCE</scope>
    <source>
        <strain evidence="3">Hildebrandi</strain>
    </source>
</reference>
<dbReference type="OrthoDB" id="1921626at2759"/>
<dbReference type="PANTHER" id="PTHR35550">
    <property type="match status" value="1"/>
</dbReference>
<feature type="signal peptide" evidence="2">
    <location>
        <begin position="1"/>
        <end position="15"/>
    </location>
</feature>
<keyword evidence="4" id="KW-1185">Reference proteome</keyword>
<feature type="chain" id="PRO_5039942621" evidence="2">
    <location>
        <begin position="16"/>
        <end position="260"/>
    </location>
</feature>
<comment type="caution">
    <text evidence="3">The sequence shown here is derived from an EMBL/GenBank/DDBJ whole genome shotgun (WGS) entry which is preliminary data.</text>
</comment>
<name>A0A9K3L7Q6_9STRA</name>
<organism evidence="3 4">
    <name type="scientific">Nitzschia inconspicua</name>
    <dbReference type="NCBI Taxonomy" id="303405"/>
    <lineage>
        <taxon>Eukaryota</taxon>
        <taxon>Sar</taxon>
        <taxon>Stramenopiles</taxon>
        <taxon>Ochrophyta</taxon>
        <taxon>Bacillariophyta</taxon>
        <taxon>Bacillariophyceae</taxon>
        <taxon>Bacillariophycidae</taxon>
        <taxon>Bacillariales</taxon>
        <taxon>Bacillariaceae</taxon>
        <taxon>Nitzschia</taxon>
    </lineage>
</organism>
<keyword evidence="1" id="KW-1133">Transmembrane helix</keyword>
<dbReference type="EMBL" id="JAGRRH010000015">
    <property type="protein sequence ID" value="KAG7356445.1"/>
    <property type="molecule type" value="Genomic_DNA"/>
</dbReference>
<accession>A0A9K3L7Q6</accession>
<dbReference type="InterPro" id="IPR021467">
    <property type="entry name" value="DUF3119"/>
</dbReference>
<dbReference type="Proteomes" id="UP000693970">
    <property type="component" value="Unassembled WGS sequence"/>
</dbReference>
<evidence type="ECO:0000313" key="4">
    <source>
        <dbReference type="Proteomes" id="UP000693970"/>
    </source>
</evidence>
<dbReference type="AlphaFoldDB" id="A0A9K3L7Q6"/>
<dbReference type="PANTHER" id="PTHR35550:SF2">
    <property type="entry name" value="OS05G0401200 PROTEIN"/>
    <property type="match status" value="1"/>
</dbReference>
<feature type="transmembrane region" description="Helical" evidence="1">
    <location>
        <begin position="106"/>
        <end position="124"/>
    </location>
</feature>
<keyword evidence="1" id="KW-0472">Membrane</keyword>